<sequence>MGEVLRQQCMDFCCCTYCRRKRSCSRPSSNKIVLPECKTYSKDQLYVKALNDTLRAKSLMESMKNAHKFEPDEMLQSTRGNMARAALTVPVRRRDRLQELLILENKERLRTEQQLRRDQLRAGMTVSDGDTRMHDRAVATDDQEVTTEASTLPADVPRCSAEEDLQAALKTIKDITEEHNGMGQKQLLPVHIQRLRDLVRRQGKKTKNMMEGCPEQPHLCGHCFAVNAEGKHKCQVPPAHVLRDSLLPSIGGKAQCSNFSSYPCVTDGSKKDLSIPISQGHTGGFSAEGDANYNAGPQLNAEGISVRDAEGGANVKEEVKPPQCIGKDDLATINRGDVQNGRGTTDSDEAVGKKKCPTQSSASLWITTNQETERQMKRFMDFKGLHTQAARLYAEGETKRPSNNAVMAANQ</sequence>
<name>G0UYJ0_TRYCI</name>
<dbReference type="VEuPathDB" id="TriTrypDB:TcIL3000_10_12390"/>
<proteinExistence type="predicted"/>
<dbReference type="EMBL" id="HE575323">
    <property type="protein sequence ID" value="CCC94457.1"/>
    <property type="molecule type" value="Genomic_DNA"/>
</dbReference>
<feature type="region of interest" description="Disordered" evidence="1">
    <location>
        <begin position="334"/>
        <end position="354"/>
    </location>
</feature>
<gene>
    <name evidence="2" type="ORF">TCIL3000_10_12390</name>
</gene>
<evidence type="ECO:0000256" key="1">
    <source>
        <dbReference type="SAM" id="MobiDB-lite"/>
    </source>
</evidence>
<dbReference type="AlphaFoldDB" id="G0UYJ0"/>
<protein>
    <submittedName>
        <fullName evidence="2">Uncharacterized protein</fullName>
    </submittedName>
</protein>
<reference evidence="2" key="1">
    <citation type="journal article" date="2012" name="Proc. Natl. Acad. Sci. U.S.A.">
        <title>Antigenic diversity is generated by distinct evolutionary mechanisms in African trypanosome species.</title>
        <authorList>
            <person name="Jackson A.P."/>
            <person name="Berry A."/>
            <person name="Aslett M."/>
            <person name="Allison H.C."/>
            <person name="Burton P."/>
            <person name="Vavrova-Anderson J."/>
            <person name="Brown R."/>
            <person name="Browne H."/>
            <person name="Corton N."/>
            <person name="Hauser H."/>
            <person name="Gamble J."/>
            <person name="Gilderthorp R."/>
            <person name="Marcello L."/>
            <person name="McQuillan J."/>
            <person name="Otto T.D."/>
            <person name="Quail M.A."/>
            <person name="Sanders M.J."/>
            <person name="van Tonder A."/>
            <person name="Ginger M.L."/>
            <person name="Field M.C."/>
            <person name="Barry J.D."/>
            <person name="Hertz-Fowler C."/>
            <person name="Berriman M."/>
        </authorList>
    </citation>
    <scope>NUCLEOTIDE SEQUENCE</scope>
    <source>
        <strain evidence="2">IL3000</strain>
    </source>
</reference>
<organism evidence="2">
    <name type="scientific">Trypanosoma congolense (strain IL3000)</name>
    <dbReference type="NCBI Taxonomy" id="1068625"/>
    <lineage>
        <taxon>Eukaryota</taxon>
        <taxon>Discoba</taxon>
        <taxon>Euglenozoa</taxon>
        <taxon>Kinetoplastea</taxon>
        <taxon>Metakinetoplastina</taxon>
        <taxon>Trypanosomatida</taxon>
        <taxon>Trypanosomatidae</taxon>
        <taxon>Trypanosoma</taxon>
        <taxon>Nannomonas</taxon>
    </lineage>
</organism>
<evidence type="ECO:0000313" key="2">
    <source>
        <dbReference type="EMBL" id="CCC94457.1"/>
    </source>
</evidence>
<accession>G0UYJ0</accession>